<dbReference type="Gene3D" id="3.90.226.10">
    <property type="entry name" value="2-enoyl-CoA Hydratase, Chain A, domain 1"/>
    <property type="match status" value="1"/>
</dbReference>
<gene>
    <name evidence="2" type="ORF">QJT80_02935</name>
</gene>
<dbReference type="InterPro" id="IPR029045">
    <property type="entry name" value="ClpP/crotonase-like_dom_sf"/>
</dbReference>
<comment type="similarity">
    <text evidence="1">Belongs to the enoyl-CoA hydratase/isomerase family.</text>
</comment>
<dbReference type="PANTHER" id="PTHR42964:SF1">
    <property type="entry name" value="POLYKETIDE BIOSYNTHESIS ENOYL-COA HYDRATASE PKSH-RELATED"/>
    <property type="match status" value="1"/>
</dbReference>
<dbReference type="GO" id="GO:0003824">
    <property type="term" value="F:catalytic activity"/>
    <property type="evidence" value="ECO:0007669"/>
    <property type="project" value="UniProtKB-ARBA"/>
</dbReference>
<dbReference type="CDD" id="cd06558">
    <property type="entry name" value="crotonase-like"/>
    <property type="match status" value="1"/>
</dbReference>
<sequence>MQAVVKLEQNQGVATLTLNRPQVLNTLNEDMAFSLRELLGQVGSDDTVKCVIIQGAGGNFMAGGDIHAFAESLQLSPEAQQEGMLELINIVHDSIRLIREMPQPVIAVVSGIVAGFGVSLMAACDLVIATENTRFSSAYCQLGVSPDGGNTYFLPRLIGEKRAKAFTLLGEVLDAHMALSFGLINTIVSTDQLTETVQRYSQRLVIAAQPALANSKRLLNASTQNNLEQQLFAEQLSFTECTLSPDFAEGVHAFMAKRKPQFGKKENA</sequence>
<dbReference type="PANTHER" id="PTHR42964">
    <property type="entry name" value="ENOYL-COA HYDRATASE"/>
    <property type="match status" value="1"/>
</dbReference>
<evidence type="ECO:0000256" key="1">
    <source>
        <dbReference type="ARBA" id="ARBA00005254"/>
    </source>
</evidence>
<dbReference type="EMBL" id="CP124755">
    <property type="protein sequence ID" value="WGZ91436.1"/>
    <property type="molecule type" value="Genomic_DNA"/>
</dbReference>
<proteinExistence type="inferred from homology"/>
<dbReference type="InterPro" id="IPR014748">
    <property type="entry name" value="Enoyl-CoA_hydra_C"/>
</dbReference>
<reference evidence="2" key="1">
    <citation type="journal article" date="2023" name="Int. J. Mol. Sci.">
        <title>Metagenomics Revealed a New Genus 'Candidatus Thiocaldithrix dubininis' gen. nov., sp. nov. and a New Species 'Candidatus Thiothrix putei' sp. nov. in the Family Thiotrichaceae, Some Members of Which Have Traits of Both Na+- and H+-Motive Energetics.</title>
        <authorList>
            <person name="Ravin N.V."/>
            <person name="Muntyan M.S."/>
            <person name="Smolyakov D.D."/>
            <person name="Rudenko T.S."/>
            <person name="Beletsky A.V."/>
            <person name="Mardanov A.V."/>
            <person name="Grabovich M.Y."/>
        </authorList>
    </citation>
    <scope>NUCLEOTIDE SEQUENCE</scope>
    <source>
        <strain evidence="2">GKL-01</strain>
    </source>
</reference>
<dbReference type="InterPro" id="IPR051683">
    <property type="entry name" value="Enoyl-CoA_Hydratase/Isomerase"/>
</dbReference>
<dbReference type="InterPro" id="IPR001753">
    <property type="entry name" value="Enoyl-CoA_hydra/iso"/>
</dbReference>
<dbReference type="AlphaFoldDB" id="A0AA95HB29"/>
<protein>
    <submittedName>
        <fullName evidence="2">Enoyl-CoA hydratase-related protein</fullName>
    </submittedName>
</protein>
<dbReference type="Gene3D" id="1.10.12.10">
    <property type="entry name" value="Lyase 2-enoyl-coa Hydratase, Chain A, domain 2"/>
    <property type="match status" value="1"/>
</dbReference>
<name>A0AA95HB29_9GAMM</name>
<dbReference type="SUPFAM" id="SSF52096">
    <property type="entry name" value="ClpP/crotonase"/>
    <property type="match status" value="1"/>
</dbReference>
<accession>A0AA95HB29</accession>
<evidence type="ECO:0000313" key="2">
    <source>
        <dbReference type="EMBL" id="WGZ91436.1"/>
    </source>
</evidence>
<dbReference type="KEGG" id="tdu:QJT80_02935"/>
<dbReference type="Pfam" id="PF00378">
    <property type="entry name" value="ECH_1"/>
    <property type="match status" value="1"/>
</dbReference>
<reference evidence="2" key="2">
    <citation type="submission" date="2023-04" db="EMBL/GenBank/DDBJ databases">
        <authorList>
            <person name="Beletskiy A.V."/>
            <person name="Mardanov A.V."/>
            <person name="Ravin N.V."/>
        </authorList>
    </citation>
    <scope>NUCLEOTIDE SEQUENCE</scope>
    <source>
        <strain evidence="2">GKL-01</strain>
    </source>
</reference>
<dbReference type="Proteomes" id="UP001300672">
    <property type="component" value="Chromosome"/>
</dbReference>
<organism evidence="2">
    <name type="scientific">Candidatus Thiocaldithrix dubininis</name>
    <dbReference type="NCBI Taxonomy" id="3080823"/>
    <lineage>
        <taxon>Bacteria</taxon>
        <taxon>Pseudomonadati</taxon>
        <taxon>Pseudomonadota</taxon>
        <taxon>Gammaproteobacteria</taxon>
        <taxon>Thiotrichales</taxon>
        <taxon>Thiotrichaceae</taxon>
        <taxon>Candidatus Thiocaldithrix</taxon>
    </lineage>
</organism>